<evidence type="ECO:0000313" key="2">
    <source>
        <dbReference type="EMBL" id="GAA2927391.1"/>
    </source>
</evidence>
<sequence length="165" mass="17279">MSPPRTPVDRPTPGGSPGPDPGGMNKSYLTELRDKAMETGAPPPACDHYDVTVSNETAHSLVLTSRTVAGTFDDPAPGTGHVLHPDASDTFRITSVHYPWESGAATLRYQMAGVPVGFTAVGGPPGSHASSAMVEGHGCEYYACAIEGRRNGDPLIRLIEAWPPG</sequence>
<comment type="caution">
    <text evidence="2">The sequence shown here is derived from an EMBL/GenBank/DDBJ whole genome shotgun (WGS) entry which is preliminary data.</text>
</comment>
<accession>A0ABN3WVS8</accession>
<dbReference type="Proteomes" id="UP001501102">
    <property type="component" value="Unassembled WGS sequence"/>
</dbReference>
<evidence type="ECO:0000313" key="3">
    <source>
        <dbReference type="Proteomes" id="UP001501102"/>
    </source>
</evidence>
<feature type="region of interest" description="Disordered" evidence="1">
    <location>
        <begin position="1"/>
        <end position="27"/>
    </location>
</feature>
<organism evidence="2 3">
    <name type="scientific">Streptomyces thioluteus</name>
    <dbReference type="NCBI Taxonomy" id="66431"/>
    <lineage>
        <taxon>Bacteria</taxon>
        <taxon>Bacillati</taxon>
        <taxon>Actinomycetota</taxon>
        <taxon>Actinomycetes</taxon>
        <taxon>Kitasatosporales</taxon>
        <taxon>Streptomycetaceae</taxon>
        <taxon>Streptomyces</taxon>
    </lineage>
</organism>
<protein>
    <submittedName>
        <fullName evidence="2">Uncharacterized protein</fullName>
    </submittedName>
</protein>
<name>A0ABN3WVS8_STRTU</name>
<gene>
    <name evidence="2" type="ORF">GCM10020221_24200</name>
</gene>
<evidence type="ECO:0000256" key="1">
    <source>
        <dbReference type="SAM" id="MobiDB-lite"/>
    </source>
</evidence>
<proteinExistence type="predicted"/>
<keyword evidence="3" id="KW-1185">Reference proteome</keyword>
<reference evidence="2 3" key="1">
    <citation type="journal article" date="2019" name="Int. J. Syst. Evol. Microbiol.">
        <title>The Global Catalogue of Microorganisms (GCM) 10K type strain sequencing project: providing services to taxonomists for standard genome sequencing and annotation.</title>
        <authorList>
            <consortium name="The Broad Institute Genomics Platform"/>
            <consortium name="The Broad Institute Genome Sequencing Center for Infectious Disease"/>
            <person name="Wu L."/>
            <person name="Ma J."/>
        </authorList>
    </citation>
    <scope>NUCLEOTIDE SEQUENCE [LARGE SCALE GENOMIC DNA]</scope>
    <source>
        <strain evidence="2 3">JCM 4087</strain>
    </source>
</reference>
<dbReference type="EMBL" id="BAAAXZ010000091">
    <property type="protein sequence ID" value="GAA2927391.1"/>
    <property type="molecule type" value="Genomic_DNA"/>
</dbReference>